<dbReference type="RefSeq" id="WP_317934780.1">
    <property type="nucleotide sequence ID" value="NZ_JAUBDH010000002.1"/>
</dbReference>
<dbReference type="GO" id="GO:0051301">
    <property type="term" value="P:cell division"/>
    <property type="evidence" value="ECO:0007669"/>
    <property type="project" value="UniProtKB-KW"/>
</dbReference>
<evidence type="ECO:0000256" key="2">
    <source>
        <dbReference type="ARBA" id="ARBA00022475"/>
    </source>
</evidence>
<dbReference type="Pfam" id="PF08478">
    <property type="entry name" value="POTRA_1"/>
    <property type="match status" value="1"/>
</dbReference>
<feature type="transmembrane region" description="Helical" evidence="8">
    <location>
        <begin position="26"/>
        <end position="43"/>
    </location>
</feature>
<evidence type="ECO:0000256" key="9">
    <source>
        <dbReference type="SAM" id="MobiDB-lite"/>
    </source>
</evidence>
<keyword evidence="4 8" id="KW-0812">Transmembrane</keyword>
<dbReference type="HAMAP" id="MF_00912">
    <property type="entry name" value="DivIB"/>
    <property type="match status" value="1"/>
</dbReference>
<evidence type="ECO:0000256" key="7">
    <source>
        <dbReference type="ARBA" id="ARBA00023306"/>
    </source>
</evidence>
<protein>
    <recommendedName>
        <fullName evidence="8">Cell division protein DivIB</fullName>
    </recommendedName>
</protein>
<dbReference type="PANTHER" id="PTHR37820:SF1">
    <property type="entry name" value="CELL DIVISION PROTEIN FTSQ"/>
    <property type="match status" value="1"/>
</dbReference>
<gene>
    <name evidence="8" type="primary">divIB</name>
    <name evidence="11" type="ORF">QT716_04490</name>
</gene>
<evidence type="ECO:0000313" key="11">
    <source>
        <dbReference type="EMBL" id="MDW0109311.1"/>
    </source>
</evidence>
<feature type="compositionally biased region" description="Acidic residues" evidence="9">
    <location>
        <begin position="250"/>
        <end position="265"/>
    </location>
</feature>
<proteinExistence type="inferred from homology"/>
<keyword evidence="2 8" id="KW-1003">Cell membrane</keyword>
<feature type="region of interest" description="Disordered" evidence="9">
    <location>
        <begin position="244"/>
        <end position="265"/>
    </location>
</feature>
<dbReference type="Proteomes" id="UP001280629">
    <property type="component" value="Unassembled WGS sequence"/>
</dbReference>
<dbReference type="Pfam" id="PF03799">
    <property type="entry name" value="FtsQ_DivIB_C"/>
    <property type="match status" value="1"/>
</dbReference>
<keyword evidence="6 8" id="KW-0472">Membrane</keyword>
<name>A0ABU4FX77_9BACL</name>
<accession>A0ABU4FX77</accession>
<dbReference type="InterPro" id="IPR013685">
    <property type="entry name" value="POTRA_FtsQ_type"/>
</dbReference>
<dbReference type="EMBL" id="JAUBDH010000002">
    <property type="protein sequence ID" value="MDW0109311.1"/>
    <property type="molecule type" value="Genomic_DNA"/>
</dbReference>
<evidence type="ECO:0000256" key="5">
    <source>
        <dbReference type="ARBA" id="ARBA00022989"/>
    </source>
</evidence>
<organism evidence="11 12">
    <name type="scientific">Sporosarcina aquimarina</name>
    <dbReference type="NCBI Taxonomy" id="114975"/>
    <lineage>
        <taxon>Bacteria</taxon>
        <taxon>Bacillati</taxon>
        <taxon>Bacillota</taxon>
        <taxon>Bacilli</taxon>
        <taxon>Bacillales</taxon>
        <taxon>Caryophanaceae</taxon>
        <taxon>Sporosarcina</taxon>
    </lineage>
</organism>
<dbReference type="PANTHER" id="PTHR37820">
    <property type="entry name" value="CELL DIVISION PROTEIN DIVIB"/>
    <property type="match status" value="1"/>
</dbReference>
<evidence type="ECO:0000313" key="12">
    <source>
        <dbReference type="Proteomes" id="UP001280629"/>
    </source>
</evidence>
<dbReference type="InterPro" id="IPR026580">
    <property type="entry name" value="DivIB"/>
</dbReference>
<evidence type="ECO:0000256" key="1">
    <source>
        <dbReference type="ARBA" id="ARBA00004370"/>
    </source>
</evidence>
<comment type="caution">
    <text evidence="11">The sequence shown here is derived from an EMBL/GenBank/DDBJ whole genome shotgun (WGS) entry which is preliminary data.</text>
</comment>
<dbReference type="Gene3D" id="3.40.50.10960">
    <property type="match status" value="1"/>
</dbReference>
<keyword evidence="7 8" id="KW-0131">Cell cycle</keyword>
<comment type="similarity">
    <text evidence="8">Belongs to the FtsQ/DivIB family. DivIB subfamily.</text>
</comment>
<evidence type="ECO:0000256" key="8">
    <source>
        <dbReference type="HAMAP-Rule" id="MF_00912"/>
    </source>
</evidence>
<evidence type="ECO:0000259" key="10">
    <source>
        <dbReference type="PROSITE" id="PS51779"/>
    </source>
</evidence>
<reference evidence="11 12" key="1">
    <citation type="submission" date="2023-06" db="EMBL/GenBank/DDBJ databases">
        <title>Sporosarcina sp. nov., isolated from Korean traditional fermented seafood 'Jeotgal'.</title>
        <authorList>
            <person name="Yang A.-I."/>
            <person name="Shin N.-R."/>
        </authorList>
    </citation>
    <scope>NUCLEOTIDE SEQUENCE [LARGE SCALE GENOMIC DNA]</scope>
    <source>
        <strain evidence="11 12">KCTC3840</strain>
    </source>
</reference>
<dbReference type="InterPro" id="IPR050487">
    <property type="entry name" value="FtsQ_DivIB"/>
</dbReference>
<feature type="domain" description="POTRA" evidence="10">
    <location>
        <begin position="48"/>
        <end position="116"/>
    </location>
</feature>
<keyword evidence="5 8" id="KW-1133">Transmembrane helix</keyword>
<evidence type="ECO:0000256" key="3">
    <source>
        <dbReference type="ARBA" id="ARBA00022618"/>
    </source>
</evidence>
<keyword evidence="3 8" id="KW-0132">Cell division</keyword>
<evidence type="ECO:0000256" key="6">
    <source>
        <dbReference type="ARBA" id="ARBA00023136"/>
    </source>
</evidence>
<dbReference type="InterPro" id="IPR005548">
    <property type="entry name" value="Cell_div_FtsQ/DivIB_C"/>
</dbReference>
<comment type="function">
    <text evidence="8">Cell division protein that may be involved in stabilizing or promoting the assembly of the division complex.</text>
</comment>
<sequence length="265" mass="30246">MEKVIDIEDRIPSMRKKRRKKTNRKFVIILLVFVVVLLILLYFQSQASKIETINLTGTVLHDKEFYLKQAGLAPGVSMWGFKETDAEKRLQSVEGVEEASVKRKWFREVSISIKEWRPIAWIDQKGQYSFILENGDIFKPNHEPAADIPIVTGFEEDSTREILSSQLLELDESVYQLVSEIREPADSDGDQVILYMNDGFEVHASLSTMADKLSYYPDIVNQLNGSEKGVIDVEVGTYFTPYSKLYGSEDAAEEEEGDVDESEDE</sequence>
<dbReference type="InterPro" id="IPR034746">
    <property type="entry name" value="POTRA"/>
</dbReference>
<evidence type="ECO:0000256" key="4">
    <source>
        <dbReference type="ARBA" id="ARBA00022692"/>
    </source>
</evidence>
<dbReference type="Gene3D" id="3.10.20.310">
    <property type="entry name" value="membrane protein fhac"/>
    <property type="match status" value="1"/>
</dbReference>
<dbReference type="PROSITE" id="PS51779">
    <property type="entry name" value="POTRA"/>
    <property type="match status" value="1"/>
</dbReference>
<comment type="subcellular location">
    <subcellularLocation>
        <location evidence="8">Cell membrane</location>
        <topology evidence="8">Single-pass type II membrane protein</topology>
    </subcellularLocation>
    <subcellularLocation>
        <location evidence="1">Membrane</location>
    </subcellularLocation>
    <text evidence="8">Localizes to the division septum.</text>
</comment>
<keyword evidence="12" id="KW-1185">Reference proteome</keyword>